<protein>
    <submittedName>
        <fullName evidence="2">Uncharacterized protein</fullName>
    </submittedName>
</protein>
<gene>
    <name evidence="2" type="ORF">M9458_022117</name>
</gene>
<keyword evidence="3" id="KW-1185">Reference proteome</keyword>
<feature type="non-terminal residue" evidence="2">
    <location>
        <position position="89"/>
    </location>
</feature>
<dbReference type="Proteomes" id="UP001529510">
    <property type="component" value="Unassembled WGS sequence"/>
</dbReference>
<dbReference type="EMBL" id="JAMKFB020000010">
    <property type="protein sequence ID" value="KAL0182742.1"/>
    <property type="molecule type" value="Genomic_DNA"/>
</dbReference>
<evidence type="ECO:0000256" key="1">
    <source>
        <dbReference type="SAM" id="MobiDB-lite"/>
    </source>
</evidence>
<name>A0ABD0Q9X8_CIRMR</name>
<organism evidence="2 3">
    <name type="scientific">Cirrhinus mrigala</name>
    <name type="common">Mrigala</name>
    <dbReference type="NCBI Taxonomy" id="683832"/>
    <lineage>
        <taxon>Eukaryota</taxon>
        <taxon>Metazoa</taxon>
        <taxon>Chordata</taxon>
        <taxon>Craniata</taxon>
        <taxon>Vertebrata</taxon>
        <taxon>Euteleostomi</taxon>
        <taxon>Actinopterygii</taxon>
        <taxon>Neopterygii</taxon>
        <taxon>Teleostei</taxon>
        <taxon>Ostariophysi</taxon>
        <taxon>Cypriniformes</taxon>
        <taxon>Cyprinidae</taxon>
        <taxon>Labeoninae</taxon>
        <taxon>Labeonini</taxon>
        <taxon>Cirrhinus</taxon>
    </lineage>
</organism>
<accession>A0ABD0Q9X8</accession>
<feature type="non-terminal residue" evidence="2">
    <location>
        <position position="1"/>
    </location>
</feature>
<proteinExistence type="predicted"/>
<reference evidence="2 3" key="1">
    <citation type="submission" date="2024-05" db="EMBL/GenBank/DDBJ databases">
        <title>Genome sequencing and assembly of Indian major carp, Cirrhinus mrigala (Hamilton, 1822).</title>
        <authorList>
            <person name="Mohindra V."/>
            <person name="Chowdhury L.M."/>
            <person name="Lal K."/>
            <person name="Jena J.K."/>
        </authorList>
    </citation>
    <scope>NUCLEOTIDE SEQUENCE [LARGE SCALE GENOMIC DNA]</scope>
    <source>
        <strain evidence="2">CM1030</strain>
        <tissue evidence="2">Blood</tissue>
    </source>
</reference>
<dbReference type="AlphaFoldDB" id="A0ABD0Q9X8"/>
<feature type="region of interest" description="Disordered" evidence="1">
    <location>
        <begin position="1"/>
        <end position="89"/>
    </location>
</feature>
<sequence length="89" mass="9809">PSADHTPPGQKSKVKKKTSKSGQYRRDILQGDLPPPPEPPPEDEVDCAQVGGFECGQTSLERAGSSHSSMERREQSTPNRKNSSHRRID</sequence>
<feature type="compositionally biased region" description="Polar residues" evidence="1">
    <location>
        <begin position="56"/>
        <end position="68"/>
    </location>
</feature>
<evidence type="ECO:0000313" key="3">
    <source>
        <dbReference type="Proteomes" id="UP001529510"/>
    </source>
</evidence>
<comment type="caution">
    <text evidence="2">The sequence shown here is derived from an EMBL/GenBank/DDBJ whole genome shotgun (WGS) entry which is preliminary data.</text>
</comment>
<evidence type="ECO:0000313" key="2">
    <source>
        <dbReference type="EMBL" id="KAL0182742.1"/>
    </source>
</evidence>